<dbReference type="InterPro" id="IPR023296">
    <property type="entry name" value="Glyco_hydro_beta-prop_sf"/>
</dbReference>
<dbReference type="PANTHER" id="PTHR35279:SF1">
    <property type="entry name" value="ARABINANASE_LEVANSUCRASE_INVERTASE"/>
    <property type="match status" value="1"/>
</dbReference>
<dbReference type="Proteomes" id="UP000825051">
    <property type="component" value="Chromosome"/>
</dbReference>
<evidence type="ECO:0000313" key="1">
    <source>
        <dbReference type="EMBL" id="QYM78434.1"/>
    </source>
</evidence>
<dbReference type="AlphaFoldDB" id="A0A8F9TSI8"/>
<reference evidence="1" key="1">
    <citation type="submission" date="2021-08" db="EMBL/GenBank/DDBJ databases">
        <title>Genome of a novel bacterium of the phylum Verrucomicrobia, Oleiharenicola sp. KSB-15.</title>
        <authorList>
            <person name="Chung J.-H."/>
            <person name="Ahn J.-H."/>
            <person name="Yoon Y."/>
            <person name="Kim D.-Y."/>
            <person name="An S.-H."/>
            <person name="Park I."/>
            <person name="Yeon J."/>
        </authorList>
    </citation>
    <scope>NUCLEOTIDE SEQUENCE</scope>
    <source>
        <strain evidence="1">KSB-15</strain>
    </source>
</reference>
<protein>
    <recommendedName>
        <fullName evidence="3">Glycosyl hydrolase family 43</fullName>
    </recommendedName>
</protein>
<dbReference type="KEGG" id="ole:K0B96_14185"/>
<dbReference type="RefSeq" id="WP_220161538.1">
    <property type="nucleotide sequence ID" value="NZ_CP080507.1"/>
</dbReference>
<dbReference type="Gene3D" id="2.115.10.20">
    <property type="entry name" value="Glycosyl hydrolase domain, family 43"/>
    <property type="match status" value="1"/>
</dbReference>
<accession>A0A8F9TSI8</accession>
<organism evidence="1 2">
    <name type="scientific">Horticoccus luteus</name>
    <dbReference type="NCBI Taxonomy" id="2862869"/>
    <lineage>
        <taxon>Bacteria</taxon>
        <taxon>Pseudomonadati</taxon>
        <taxon>Verrucomicrobiota</taxon>
        <taxon>Opitutia</taxon>
        <taxon>Opitutales</taxon>
        <taxon>Opitutaceae</taxon>
        <taxon>Horticoccus</taxon>
    </lineage>
</organism>
<keyword evidence="2" id="KW-1185">Reference proteome</keyword>
<dbReference type="PANTHER" id="PTHR35279">
    <property type="match status" value="1"/>
</dbReference>
<dbReference type="EMBL" id="CP080507">
    <property type="protein sequence ID" value="QYM78434.1"/>
    <property type="molecule type" value="Genomic_DNA"/>
</dbReference>
<evidence type="ECO:0000313" key="2">
    <source>
        <dbReference type="Proteomes" id="UP000825051"/>
    </source>
</evidence>
<gene>
    <name evidence="1" type="ORF">K0B96_14185</name>
</gene>
<dbReference type="SUPFAM" id="SSF75005">
    <property type="entry name" value="Arabinanase/levansucrase/invertase"/>
    <property type="match status" value="2"/>
</dbReference>
<name>A0A8F9TSI8_9BACT</name>
<sequence length="336" mass="37668">MPTTFPDGRPSAQLRLAARDQGVIFRHGEGPAQCDMLGAREANVFLEDGVYHLFYDGAGPRGWLVCLATSRDLVHWERHGPLLDFGSPGSPDSATATSPWVIHDGTQWRMFYVASPNASPAPDYIPSFPYLTLTATAPRLAGPWTKHYDVRPFVPQPGTWHSLTASPGFVLREGGEYLQYFSSTTDSPAGIYQRTLGLARTRDLAGSWTIDPEPLFPVNEQVENTSVYFEPTNGLWFLFTNHVASERRADGTIGEWCDAIWVYWSRDPRRWDQHQKAIVLDRHNCTWSQRSIGMPSVLPIDGRLALFYDGNHGEISTNMQRDVGLAWLDLPLRPPA</sequence>
<evidence type="ECO:0008006" key="3">
    <source>
        <dbReference type="Google" id="ProtNLM"/>
    </source>
</evidence>
<proteinExistence type="predicted"/>